<dbReference type="PROSITE" id="PS50088">
    <property type="entry name" value="ANK_REPEAT"/>
    <property type="match status" value="5"/>
</dbReference>
<dbReference type="InterPro" id="IPR002110">
    <property type="entry name" value="Ankyrin_rpt"/>
</dbReference>
<feature type="repeat" description="ANK" evidence="6">
    <location>
        <begin position="141"/>
        <end position="173"/>
    </location>
</feature>
<evidence type="ECO:0000256" key="6">
    <source>
        <dbReference type="PROSITE-ProRule" id="PRU00023"/>
    </source>
</evidence>
<feature type="repeat" description="ANK" evidence="6">
    <location>
        <begin position="257"/>
        <end position="289"/>
    </location>
</feature>
<evidence type="ECO:0000256" key="7">
    <source>
        <dbReference type="PROSITE-ProRule" id="PRU00134"/>
    </source>
</evidence>
<dbReference type="SMART" id="SM00248">
    <property type="entry name" value="ANK"/>
    <property type="match status" value="14"/>
</dbReference>
<protein>
    <recommendedName>
        <fullName evidence="8">MYND-type domain-containing protein</fullName>
    </recommendedName>
</protein>
<sequence length="694" mass="75266">MQAQGGKSGETTLLTVARYGHLEMVQTLLKAKAPVNDANDQGATPLIASSIRGHSEIVMKLLEAKAEVNHTTKNGDSALSLAIWKNKSETALMLIDAKADMSKIDRYGDSVLHDAAKHGDPVLIKRLIDSKQIRVDKGNNNGHTPLLNAVKGKHLETAKLLLEARAIVTTATLRAGGDEEGPLKDLLLQYEGGVIPSMKDEAFLAHVQAKKPIRGEHFLFNDTNDTCLMLAARAGRRDMVAGIVASYPEEVNRSNVKESTALVAAAMRGHSDICELLLEAKAHVNARTTKGDSALSLSIWKNHTDTALLLLDYNADPCNIDSYGDTILHDLARNGNIRVMLEILDVLQDPTYKPVSAPAKDPALTKCGLCGKPGKLQNCSRCKKIAYCNRVCQIGHWKAHKSTCLPANAKASTPPAKTAKKDVFMEQGGKEVLLKAVSMRNKKDISPLLCAVKDKHKSIARLLLEYKAEITESEEFQSYHDVGMKSLIDTAMKERKTPLFKDMTDSEFLKRLEETGECEVPLSGEHEAPPIIWACEKGCAEVVEAILAKKPELIKAKDKKGWGPLLTAAHFGNVACIHVLLGCNAHKTEGMRALGASIAQMENAAAIVLLNEGEFDAKMLDAAPLVAMAATTDNATVLEELLSHGASVNNKDSDGLTPLHIALEKNIPKTKVVKLLLDHGAKVDEKALEIRNID</sequence>
<proteinExistence type="predicted"/>
<dbReference type="SUPFAM" id="SSF144232">
    <property type="entry name" value="HIT/MYND zinc finger-like"/>
    <property type="match status" value="1"/>
</dbReference>
<dbReference type="PANTHER" id="PTHR24198">
    <property type="entry name" value="ANKYRIN REPEAT AND PROTEIN KINASE DOMAIN-CONTAINING PROTEIN"/>
    <property type="match status" value="1"/>
</dbReference>
<dbReference type="PANTHER" id="PTHR24198:SF165">
    <property type="entry name" value="ANKYRIN REPEAT-CONTAINING PROTEIN-RELATED"/>
    <property type="match status" value="1"/>
</dbReference>
<keyword evidence="3 7" id="KW-0863">Zinc-finger</keyword>
<dbReference type="PRINTS" id="PR01415">
    <property type="entry name" value="ANKYRIN"/>
</dbReference>
<evidence type="ECO:0000256" key="1">
    <source>
        <dbReference type="ARBA" id="ARBA00022723"/>
    </source>
</evidence>
<feature type="domain" description="MYND-type" evidence="8">
    <location>
        <begin position="367"/>
        <end position="404"/>
    </location>
</feature>
<dbReference type="GO" id="GO:0008270">
    <property type="term" value="F:zinc ion binding"/>
    <property type="evidence" value="ECO:0007669"/>
    <property type="project" value="UniProtKB-KW"/>
</dbReference>
<name>A0A7S2U4S6_9EUKA</name>
<feature type="repeat" description="ANK" evidence="6">
    <location>
        <begin position="41"/>
        <end position="73"/>
    </location>
</feature>
<feature type="repeat" description="ANK" evidence="6">
    <location>
        <begin position="654"/>
        <end position="688"/>
    </location>
</feature>
<dbReference type="Gene3D" id="6.10.140.2220">
    <property type="match status" value="1"/>
</dbReference>
<evidence type="ECO:0000256" key="4">
    <source>
        <dbReference type="ARBA" id="ARBA00022833"/>
    </source>
</evidence>
<keyword evidence="2" id="KW-0677">Repeat</keyword>
<dbReference type="PROSITE" id="PS50297">
    <property type="entry name" value="ANK_REP_REGION"/>
    <property type="match status" value="3"/>
</dbReference>
<dbReference type="SUPFAM" id="SSF48403">
    <property type="entry name" value="Ankyrin repeat"/>
    <property type="match status" value="2"/>
</dbReference>
<dbReference type="EMBL" id="HBHP01037622">
    <property type="protein sequence ID" value="CAD9779043.1"/>
    <property type="molecule type" value="Transcribed_RNA"/>
</dbReference>
<dbReference type="Gene3D" id="1.25.40.20">
    <property type="entry name" value="Ankyrin repeat-containing domain"/>
    <property type="match status" value="4"/>
</dbReference>
<organism evidence="9">
    <name type="scientific">Lotharella oceanica</name>
    <dbReference type="NCBI Taxonomy" id="641309"/>
    <lineage>
        <taxon>Eukaryota</taxon>
        <taxon>Sar</taxon>
        <taxon>Rhizaria</taxon>
        <taxon>Cercozoa</taxon>
        <taxon>Chlorarachniophyceae</taxon>
        <taxon>Lotharella</taxon>
    </lineage>
</organism>
<keyword evidence="5 6" id="KW-0040">ANK repeat</keyword>
<dbReference type="Pfam" id="PF12796">
    <property type="entry name" value="Ank_2"/>
    <property type="match status" value="3"/>
</dbReference>
<dbReference type="AlphaFoldDB" id="A0A7S2U4S6"/>
<dbReference type="InterPro" id="IPR002893">
    <property type="entry name" value="Znf_MYND"/>
</dbReference>
<dbReference type="Pfam" id="PF01753">
    <property type="entry name" value="zf-MYND"/>
    <property type="match status" value="1"/>
</dbReference>
<evidence type="ECO:0000313" key="9">
    <source>
        <dbReference type="EMBL" id="CAD9779043.1"/>
    </source>
</evidence>
<evidence type="ECO:0000256" key="5">
    <source>
        <dbReference type="ARBA" id="ARBA00023043"/>
    </source>
</evidence>
<dbReference type="Pfam" id="PF13637">
    <property type="entry name" value="Ank_4"/>
    <property type="match status" value="2"/>
</dbReference>
<keyword evidence="4" id="KW-0862">Zinc</keyword>
<dbReference type="InterPro" id="IPR036770">
    <property type="entry name" value="Ankyrin_rpt-contain_sf"/>
</dbReference>
<feature type="repeat" description="ANK" evidence="6">
    <location>
        <begin position="8"/>
        <end position="40"/>
    </location>
</feature>
<dbReference type="PROSITE" id="PS50865">
    <property type="entry name" value="ZF_MYND_2"/>
    <property type="match status" value="1"/>
</dbReference>
<evidence type="ECO:0000256" key="2">
    <source>
        <dbReference type="ARBA" id="ARBA00022737"/>
    </source>
</evidence>
<evidence type="ECO:0000256" key="3">
    <source>
        <dbReference type="ARBA" id="ARBA00022771"/>
    </source>
</evidence>
<gene>
    <name evidence="9" type="ORF">LSP00402_LOCUS23060</name>
</gene>
<reference evidence="9" key="1">
    <citation type="submission" date="2021-01" db="EMBL/GenBank/DDBJ databases">
        <authorList>
            <person name="Corre E."/>
            <person name="Pelletier E."/>
            <person name="Niang G."/>
            <person name="Scheremetjew M."/>
            <person name="Finn R."/>
            <person name="Kale V."/>
            <person name="Holt S."/>
            <person name="Cochrane G."/>
            <person name="Meng A."/>
            <person name="Brown T."/>
            <person name="Cohen L."/>
        </authorList>
    </citation>
    <scope>NUCLEOTIDE SEQUENCE</scope>
    <source>
        <strain evidence="9">CCMP622</strain>
    </source>
</reference>
<dbReference type="PROSITE" id="PS01360">
    <property type="entry name" value="ZF_MYND_1"/>
    <property type="match status" value="1"/>
</dbReference>
<keyword evidence="1" id="KW-0479">Metal-binding</keyword>
<evidence type="ECO:0000259" key="8">
    <source>
        <dbReference type="PROSITE" id="PS50865"/>
    </source>
</evidence>
<accession>A0A7S2U4S6</accession>